<dbReference type="Pfam" id="PF00027">
    <property type="entry name" value="cNMP_binding"/>
    <property type="match status" value="1"/>
</dbReference>
<evidence type="ECO:0000256" key="6">
    <source>
        <dbReference type="ARBA" id="ARBA00023136"/>
    </source>
</evidence>
<dbReference type="GO" id="GO:0005249">
    <property type="term" value="F:voltage-gated potassium channel activity"/>
    <property type="evidence" value="ECO:0007669"/>
    <property type="project" value="InterPro"/>
</dbReference>
<keyword evidence="3 10" id="KW-0812">Transmembrane</keyword>
<dbReference type="FunFam" id="1.10.287.70:FF:000123">
    <property type="entry name" value="Potassium channel KAT3"/>
    <property type="match status" value="1"/>
</dbReference>
<dbReference type="PRINTS" id="PR01463">
    <property type="entry name" value="EAGCHANLFMLY"/>
</dbReference>
<dbReference type="SUPFAM" id="SSF51206">
    <property type="entry name" value="cAMP-binding domain-like"/>
    <property type="match status" value="1"/>
</dbReference>
<evidence type="ECO:0000313" key="12">
    <source>
        <dbReference type="EMBL" id="CAI2376813.1"/>
    </source>
</evidence>
<protein>
    <recommendedName>
        <fullName evidence="11">Cyclic nucleotide-binding domain-containing protein</fullName>
    </recommendedName>
</protein>
<dbReference type="InterPro" id="IPR014710">
    <property type="entry name" value="RmlC-like_jellyroll"/>
</dbReference>
<evidence type="ECO:0000259" key="11">
    <source>
        <dbReference type="PROSITE" id="PS50042"/>
    </source>
</evidence>
<dbReference type="AlphaFoldDB" id="A0AAD1XPQ5"/>
<feature type="coiled-coil region" evidence="8">
    <location>
        <begin position="791"/>
        <end position="838"/>
    </location>
</feature>
<evidence type="ECO:0000256" key="8">
    <source>
        <dbReference type="SAM" id="Coils"/>
    </source>
</evidence>
<keyword evidence="4 10" id="KW-1133">Transmembrane helix</keyword>
<evidence type="ECO:0000256" key="3">
    <source>
        <dbReference type="ARBA" id="ARBA00022692"/>
    </source>
</evidence>
<accession>A0AAD1XPQ5</accession>
<dbReference type="Pfam" id="PF00520">
    <property type="entry name" value="Ion_trans"/>
    <property type="match status" value="1"/>
</dbReference>
<feature type="region of interest" description="Disordered" evidence="9">
    <location>
        <begin position="1"/>
        <end position="23"/>
    </location>
</feature>
<dbReference type="InterPro" id="IPR000595">
    <property type="entry name" value="cNMP-bd_dom"/>
</dbReference>
<gene>
    <name evidence="12" type="ORF">ECRASSUSDP1_LOCUS18190</name>
</gene>
<comment type="subcellular location">
    <subcellularLocation>
        <location evidence="1">Membrane</location>
        <topology evidence="1">Multi-pass membrane protein</topology>
    </subcellularLocation>
</comment>
<feature type="transmembrane region" description="Helical" evidence="10">
    <location>
        <begin position="416"/>
        <end position="433"/>
    </location>
</feature>
<dbReference type="GO" id="GO:0016020">
    <property type="term" value="C:membrane"/>
    <property type="evidence" value="ECO:0007669"/>
    <property type="project" value="UniProtKB-SubCell"/>
</dbReference>
<proteinExistence type="predicted"/>
<dbReference type="PROSITE" id="PS50042">
    <property type="entry name" value="CNMP_BINDING_3"/>
    <property type="match status" value="1"/>
</dbReference>
<dbReference type="SUPFAM" id="SSF81324">
    <property type="entry name" value="Voltage-gated potassium channels"/>
    <property type="match status" value="1"/>
</dbReference>
<dbReference type="InterPro" id="IPR003938">
    <property type="entry name" value="K_chnl_volt-dep_EAG/ELK/ERG"/>
</dbReference>
<dbReference type="PANTHER" id="PTHR47823:SF9">
    <property type="entry name" value="CHROMOSOME UNDETERMINED SCAFFOLD_10, WHOLE GENOME SHOTGUN SEQUENCE"/>
    <property type="match status" value="1"/>
</dbReference>
<dbReference type="EMBL" id="CAMPGE010018396">
    <property type="protein sequence ID" value="CAI2376813.1"/>
    <property type="molecule type" value="Genomic_DNA"/>
</dbReference>
<dbReference type="PANTHER" id="PTHR47823">
    <property type="entry name" value="ION_TRANS DOMAIN-CONTAINING PROTEIN"/>
    <property type="match status" value="1"/>
</dbReference>
<evidence type="ECO:0000313" key="13">
    <source>
        <dbReference type="Proteomes" id="UP001295684"/>
    </source>
</evidence>
<dbReference type="InterPro" id="IPR005821">
    <property type="entry name" value="Ion_trans_dom"/>
</dbReference>
<feature type="transmembrane region" description="Helical" evidence="10">
    <location>
        <begin position="445"/>
        <end position="469"/>
    </location>
</feature>
<feature type="transmembrane region" description="Helical" evidence="10">
    <location>
        <begin position="228"/>
        <end position="248"/>
    </location>
</feature>
<dbReference type="InterPro" id="IPR018490">
    <property type="entry name" value="cNMP-bd_dom_sf"/>
</dbReference>
<organism evidence="12 13">
    <name type="scientific">Euplotes crassus</name>
    <dbReference type="NCBI Taxonomy" id="5936"/>
    <lineage>
        <taxon>Eukaryota</taxon>
        <taxon>Sar</taxon>
        <taxon>Alveolata</taxon>
        <taxon>Ciliophora</taxon>
        <taxon>Intramacronucleata</taxon>
        <taxon>Spirotrichea</taxon>
        <taxon>Hypotrichia</taxon>
        <taxon>Euplotida</taxon>
        <taxon>Euplotidae</taxon>
        <taxon>Moneuplotes</taxon>
    </lineage>
</organism>
<evidence type="ECO:0000256" key="5">
    <source>
        <dbReference type="ARBA" id="ARBA00023065"/>
    </source>
</evidence>
<evidence type="ECO:0000256" key="1">
    <source>
        <dbReference type="ARBA" id="ARBA00004141"/>
    </source>
</evidence>
<evidence type="ECO:0000256" key="7">
    <source>
        <dbReference type="ARBA" id="ARBA00023303"/>
    </source>
</evidence>
<feature type="transmembrane region" description="Helical" evidence="10">
    <location>
        <begin position="260"/>
        <end position="281"/>
    </location>
</feature>
<dbReference type="Gene3D" id="1.10.287.70">
    <property type="match status" value="1"/>
</dbReference>
<keyword evidence="13" id="KW-1185">Reference proteome</keyword>
<feature type="transmembrane region" description="Helical" evidence="10">
    <location>
        <begin position="371"/>
        <end position="391"/>
    </location>
</feature>
<comment type="caution">
    <text evidence="12">The sequence shown here is derived from an EMBL/GenBank/DDBJ whole genome shotgun (WGS) entry which is preliminary data.</text>
</comment>
<reference evidence="12" key="1">
    <citation type="submission" date="2023-07" db="EMBL/GenBank/DDBJ databases">
        <authorList>
            <consortium name="AG Swart"/>
            <person name="Singh M."/>
            <person name="Singh A."/>
            <person name="Seah K."/>
            <person name="Emmerich C."/>
        </authorList>
    </citation>
    <scope>NUCLEOTIDE SEQUENCE</scope>
    <source>
        <strain evidence="12">DP1</strain>
    </source>
</reference>
<evidence type="ECO:0000256" key="9">
    <source>
        <dbReference type="SAM" id="MobiDB-lite"/>
    </source>
</evidence>
<keyword evidence="8" id="KW-0175">Coiled coil</keyword>
<evidence type="ECO:0000256" key="10">
    <source>
        <dbReference type="SAM" id="Phobius"/>
    </source>
</evidence>
<name>A0AAD1XPQ5_EUPCR</name>
<feature type="domain" description="Cyclic nucleotide-binding" evidence="11">
    <location>
        <begin position="546"/>
        <end position="653"/>
    </location>
</feature>
<sequence length="886" mass="103933">MQQDGDSSNSEDNDAYQSQIETTRQQINFSTRIMEEEKGAPLEIKPLPVIHTKKESTDFFLPDIKKNKYNGWLPNGNPPQKKLEGLAEDKKATIISSNSIITPNIGVGHFKDLKEGQNHKFIEEYDKTKNPPLDSSQLKETQKNDMTTVLDNTCRPMAGDLDRDNQEYIDPVFQDEADEEIEIKPKAMKTKNLNVYDINYYRDNDETLKEIYGVKYFLIFPDMRPKQFWDLFITVGIIILCFLVPWRLAFFEDNNTLSWFIADTIIDCFFTVDIVLNFFTVYTDEYENFVTDRRLIAFTYLRGWFLFDFVSILPLEYLIGDTRGLNELARLMRVLKMYKLVKIFRLVKQSGKIQKYAKEWLKISMIMERSIAFFFLITITTHVFACIWYFLSKWNDFGPDTWVYNTGLVDATNFNAYIYCCYFIIQVLTTVGYGDITIHSSTEKLLIMMIMLVGVIVFSFAFGSLVSALTNLDSRAAKLKERIFELNSLNKKYKLSTGLYQRLYKEIKFEKEQDINLESLVKTLPVVLRTELILAVNSVIINTINFFKTKDDQFCAAVASHLKSTNTAAGDYIYEEKDPILEIFFLLTGEAGYAITKDHVTIIYSKIVPGNLFGDLDMINTKGKRKENSRKFTVKAISNCEIISLKKESISELESDFPATIADIFYLVHYRREQLLKCRAVAKQKLDQELKIKLRKFQTEKKYLSNKLKRMDTKKIADFEADKVYEFDENSQRIYNINLYSRRRAIRLYHNMEKFKAHAIEIMDNYRKNNTQTSKLFQLLDQISLLIASKRKERNKKLEEAKERINKFKELMKMKMDAKQQEEEVRRKKEEEERRNLKEFGHEGYKTKEEVERRVKEIVVMRKVKAKYGSGGMDKWVSDKWNLQIV</sequence>
<evidence type="ECO:0000256" key="4">
    <source>
        <dbReference type="ARBA" id="ARBA00022989"/>
    </source>
</evidence>
<keyword evidence="2" id="KW-0813">Transport</keyword>
<evidence type="ECO:0000256" key="2">
    <source>
        <dbReference type="ARBA" id="ARBA00022448"/>
    </source>
</evidence>
<keyword evidence="6 10" id="KW-0472">Membrane</keyword>
<dbReference type="Proteomes" id="UP001295684">
    <property type="component" value="Unassembled WGS sequence"/>
</dbReference>
<keyword evidence="5" id="KW-0406">Ion transport</keyword>
<keyword evidence="7" id="KW-0407">Ion channel</keyword>
<dbReference type="Gene3D" id="2.60.120.10">
    <property type="entry name" value="Jelly Rolls"/>
    <property type="match status" value="1"/>
</dbReference>
<dbReference type="CDD" id="cd00038">
    <property type="entry name" value="CAP_ED"/>
    <property type="match status" value="1"/>
</dbReference>